<evidence type="ECO:0000313" key="1">
    <source>
        <dbReference type="EMBL" id="MEP0821038.1"/>
    </source>
</evidence>
<gene>
    <name evidence="1" type="ORF">NC998_28735</name>
</gene>
<accession>A0ABV0JGW9</accession>
<sequence>MSAYLITIEVALQDSALALEAVIQAELQKRGEPFQWAVTDVDCQRQIVSIDALLWLKPELI</sequence>
<proteinExistence type="predicted"/>
<evidence type="ECO:0000313" key="2">
    <source>
        <dbReference type="Proteomes" id="UP001464891"/>
    </source>
</evidence>
<comment type="caution">
    <text evidence="1">The sequence shown here is derived from an EMBL/GenBank/DDBJ whole genome shotgun (WGS) entry which is preliminary data.</text>
</comment>
<name>A0ABV0JGW9_9CYAN</name>
<keyword evidence="2" id="KW-1185">Reference proteome</keyword>
<dbReference type="RefSeq" id="WP_190431019.1">
    <property type="nucleotide sequence ID" value="NZ_JAMPKM010000061.1"/>
</dbReference>
<protein>
    <submittedName>
        <fullName evidence="1">Uncharacterized protein</fullName>
    </submittedName>
</protein>
<dbReference type="Proteomes" id="UP001464891">
    <property type="component" value="Unassembled WGS sequence"/>
</dbReference>
<reference evidence="1 2" key="1">
    <citation type="submission" date="2022-04" db="EMBL/GenBank/DDBJ databases">
        <title>Positive selection, recombination, and allopatry shape intraspecific diversity of widespread and dominant cyanobacteria.</title>
        <authorList>
            <person name="Wei J."/>
            <person name="Shu W."/>
            <person name="Hu C."/>
        </authorList>
    </citation>
    <scope>NUCLEOTIDE SEQUENCE [LARGE SCALE GENOMIC DNA]</scope>
    <source>
        <strain evidence="1 2">GB2-A4</strain>
    </source>
</reference>
<organism evidence="1 2">
    <name type="scientific">Trichocoleus desertorum GB2-A4</name>
    <dbReference type="NCBI Taxonomy" id="2933944"/>
    <lineage>
        <taxon>Bacteria</taxon>
        <taxon>Bacillati</taxon>
        <taxon>Cyanobacteriota</taxon>
        <taxon>Cyanophyceae</taxon>
        <taxon>Leptolyngbyales</taxon>
        <taxon>Trichocoleusaceae</taxon>
        <taxon>Trichocoleus</taxon>
    </lineage>
</organism>
<dbReference type="EMBL" id="JAMPKM010000061">
    <property type="protein sequence ID" value="MEP0821038.1"/>
    <property type="molecule type" value="Genomic_DNA"/>
</dbReference>